<dbReference type="EMBL" id="AGNK02000058">
    <property type="status" value="NOT_ANNOTATED_CDS"/>
    <property type="molecule type" value="Genomic_DNA"/>
</dbReference>
<evidence type="ECO:0000313" key="1">
    <source>
        <dbReference type="EnsemblPlants" id="KQL28225"/>
    </source>
</evidence>
<dbReference type="EnsemblPlants" id="KQL28225">
    <property type="protein sequence ID" value="KQL28225"/>
    <property type="gene ID" value="SETIT_020438mg"/>
</dbReference>
<dbReference type="Proteomes" id="UP000004995">
    <property type="component" value="Unassembled WGS sequence"/>
</dbReference>
<sequence>MFPLATRLCNLLLSRSEAGKIRLSARFCPHACGNYRVRDPMGS</sequence>
<protein>
    <submittedName>
        <fullName evidence="1">Uncharacterized protein</fullName>
    </submittedName>
</protein>
<evidence type="ECO:0000313" key="2">
    <source>
        <dbReference type="Proteomes" id="UP000004995"/>
    </source>
</evidence>
<dbReference type="Gramene" id="KQL28225">
    <property type="protein sequence ID" value="KQL28225"/>
    <property type="gene ID" value="SETIT_020438mg"/>
</dbReference>
<accession>K3Z1M0</accession>
<reference evidence="2" key="1">
    <citation type="journal article" date="2012" name="Nat. Biotechnol.">
        <title>Reference genome sequence of the model plant Setaria.</title>
        <authorList>
            <person name="Bennetzen J.L."/>
            <person name="Schmutz J."/>
            <person name="Wang H."/>
            <person name="Percifield R."/>
            <person name="Hawkins J."/>
            <person name="Pontaroli A.C."/>
            <person name="Estep M."/>
            <person name="Feng L."/>
            <person name="Vaughn J.N."/>
            <person name="Grimwood J."/>
            <person name="Jenkins J."/>
            <person name="Barry K."/>
            <person name="Lindquist E."/>
            <person name="Hellsten U."/>
            <person name="Deshpande S."/>
            <person name="Wang X."/>
            <person name="Wu X."/>
            <person name="Mitros T."/>
            <person name="Triplett J."/>
            <person name="Yang X."/>
            <person name="Ye C.Y."/>
            <person name="Mauro-Herrera M."/>
            <person name="Wang L."/>
            <person name="Li P."/>
            <person name="Sharma M."/>
            <person name="Sharma R."/>
            <person name="Ronald P.C."/>
            <person name="Panaud O."/>
            <person name="Kellogg E.A."/>
            <person name="Brutnell T.P."/>
            <person name="Doust A.N."/>
            <person name="Tuskan G.A."/>
            <person name="Rokhsar D."/>
            <person name="Devos K.M."/>
        </authorList>
    </citation>
    <scope>NUCLEOTIDE SEQUENCE [LARGE SCALE GENOMIC DNA]</scope>
    <source>
        <strain evidence="2">cv. Yugu1</strain>
    </source>
</reference>
<keyword evidence="2" id="KW-1185">Reference proteome</keyword>
<proteinExistence type="predicted"/>
<reference evidence="1" key="2">
    <citation type="submission" date="2018-08" db="UniProtKB">
        <authorList>
            <consortium name="EnsemblPlants"/>
        </authorList>
    </citation>
    <scope>IDENTIFICATION</scope>
    <source>
        <strain evidence="1">Yugu1</strain>
    </source>
</reference>
<name>K3Z1M0_SETIT</name>
<dbReference type="InParanoid" id="K3Z1M0"/>
<dbReference type="HOGENOM" id="CLU_3243068_0_0_1"/>
<organism evidence="1 2">
    <name type="scientific">Setaria italica</name>
    <name type="common">Foxtail millet</name>
    <name type="synonym">Panicum italicum</name>
    <dbReference type="NCBI Taxonomy" id="4555"/>
    <lineage>
        <taxon>Eukaryota</taxon>
        <taxon>Viridiplantae</taxon>
        <taxon>Streptophyta</taxon>
        <taxon>Embryophyta</taxon>
        <taxon>Tracheophyta</taxon>
        <taxon>Spermatophyta</taxon>
        <taxon>Magnoliopsida</taxon>
        <taxon>Liliopsida</taxon>
        <taxon>Poales</taxon>
        <taxon>Poaceae</taxon>
        <taxon>PACMAD clade</taxon>
        <taxon>Panicoideae</taxon>
        <taxon>Panicodae</taxon>
        <taxon>Paniceae</taxon>
        <taxon>Cenchrinae</taxon>
        <taxon>Setaria</taxon>
    </lineage>
</organism>
<dbReference type="AlphaFoldDB" id="K3Z1M0"/>